<dbReference type="AlphaFoldDB" id="A0A6P8YLL3"/>
<dbReference type="Pfam" id="PF00226">
    <property type="entry name" value="DnaJ"/>
    <property type="match status" value="1"/>
</dbReference>
<sequence>MNFSSKKNVLVNLVRSFRPISFEGFHTSRTSHEKNYYDVLNVKSDCSPKEIRDSFIDLAKKHHPDANQNDPKSHARFVELQKAYSILSAPSKRHDYDVGLRSPYQSRPGRRPMEPTDDDSRYYHDHFSDEFKEFYYRSQRHTDPNPPAQVGAFKVTVLLLAFTTVGAFLQYIFLRWLYRRNFNEEMERHHKATASYHALKQEMDKRSEEYDIGKLRAAYFKEINGLVAMHLVPDLIRPELPSARSKGQNVKVEVSSINAVQVPDKASTSVSESSKIDS</sequence>
<protein>
    <submittedName>
        <fullName evidence="5">DnaJ-like protein 60</fullName>
    </submittedName>
</protein>
<keyword evidence="2" id="KW-0472">Membrane</keyword>
<dbReference type="InParanoid" id="A0A6P8YLL3"/>
<dbReference type="OrthoDB" id="445556at2759"/>
<evidence type="ECO:0000256" key="2">
    <source>
        <dbReference type="SAM" id="Phobius"/>
    </source>
</evidence>
<dbReference type="SMART" id="SM00271">
    <property type="entry name" value="DnaJ"/>
    <property type="match status" value="1"/>
</dbReference>
<keyword evidence="2" id="KW-0812">Transmembrane</keyword>
<dbReference type="RefSeq" id="XP_034237995.1">
    <property type="nucleotide sequence ID" value="XM_034382104.1"/>
</dbReference>
<keyword evidence="2" id="KW-1133">Transmembrane helix</keyword>
<dbReference type="PANTHER" id="PTHR44825:SF1">
    <property type="entry name" value="DNAJ HOMOLOG SUBFAMILY C MEMBER 4"/>
    <property type="match status" value="1"/>
</dbReference>
<dbReference type="PROSITE" id="PS50076">
    <property type="entry name" value="DNAJ_2"/>
    <property type="match status" value="1"/>
</dbReference>
<accession>A0A6P8YLL3</accession>
<dbReference type="InterPro" id="IPR036869">
    <property type="entry name" value="J_dom_sf"/>
</dbReference>
<feature type="compositionally biased region" description="Basic and acidic residues" evidence="1">
    <location>
        <begin position="111"/>
        <end position="120"/>
    </location>
</feature>
<dbReference type="PANTHER" id="PTHR44825">
    <property type="match status" value="1"/>
</dbReference>
<keyword evidence="4" id="KW-1185">Reference proteome</keyword>
<dbReference type="Proteomes" id="UP000515158">
    <property type="component" value="Unplaced"/>
</dbReference>
<evidence type="ECO:0000259" key="3">
    <source>
        <dbReference type="PROSITE" id="PS50076"/>
    </source>
</evidence>
<evidence type="ECO:0000256" key="1">
    <source>
        <dbReference type="SAM" id="MobiDB-lite"/>
    </source>
</evidence>
<proteinExistence type="predicted"/>
<organism evidence="5">
    <name type="scientific">Thrips palmi</name>
    <name type="common">Melon thrips</name>
    <dbReference type="NCBI Taxonomy" id="161013"/>
    <lineage>
        <taxon>Eukaryota</taxon>
        <taxon>Metazoa</taxon>
        <taxon>Ecdysozoa</taxon>
        <taxon>Arthropoda</taxon>
        <taxon>Hexapoda</taxon>
        <taxon>Insecta</taxon>
        <taxon>Pterygota</taxon>
        <taxon>Neoptera</taxon>
        <taxon>Paraneoptera</taxon>
        <taxon>Thysanoptera</taxon>
        <taxon>Terebrantia</taxon>
        <taxon>Thripoidea</taxon>
        <taxon>Thripidae</taxon>
        <taxon>Thrips</taxon>
    </lineage>
</organism>
<dbReference type="Gene3D" id="1.10.287.110">
    <property type="entry name" value="DnaJ domain"/>
    <property type="match status" value="1"/>
</dbReference>
<dbReference type="KEGG" id="tpal:117643294"/>
<gene>
    <name evidence="5" type="primary">LOC117643294</name>
</gene>
<feature type="transmembrane region" description="Helical" evidence="2">
    <location>
        <begin position="155"/>
        <end position="178"/>
    </location>
</feature>
<reference evidence="5" key="1">
    <citation type="submission" date="2025-08" db="UniProtKB">
        <authorList>
            <consortium name="RefSeq"/>
        </authorList>
    </citation>
    <scope>IDENTIFICATION</scope>
    <source>
        <tissue evidence="5">Total insect</tissue>
    </source>
</reference>
<evidence type="ECO:0000313" key="5">
    <source>
        <dbReference type="RefSeq" id="XP_034237995.1"/>
    </source>
</evidence>
<dbReference type="FunCoup" id="A0A6P8YLL3">
    <property type="interactions" value="39"/>
</dbReference>
<feature type="domain" description="J" evidence="3">
    <location>
        <begin position="35"/>
        <end position="100"/>
    </location>
</feature>
<dbReference type="PRINTS" id="PR00625">
    <property type="entry name" value="JDOMAIN"/>
</dbReference>
<dbReference type="InterPro" id="IPR001623">
    <property type="entry name" value="DnaJ_domain"/>
</dbReference>
<name>A0A6P8YLL3_THRPL</name>
<evidence type="ECO:0000313" key="4">
    <source>
        <dbReference type="Proteomes" id="UP000515158"/>
    </source>
</evidence>
<dbReference type="GeneID" id="117643294"/>
<feature type="region of interest" description="Disordered" evidence="1">
    <location>
        <begin position="96"/>
        <end position="120"/>
    </location>
</feature>
<dbReference type="SUPFAM" id="SSF46565">
    <property type="entry name" value="Chaperone J-domain"/>
    <property type="match status" value="1"/>
</dbReference>
<dbReference type="InterPro" id="IPR052763">
    <property type="entry name" value="DnaJ_C4"/>
</dbReference>
<dbReference type="CDD" id="cd06257">
    <property type="entry name" value="DnaJ"/>
    <property type="match status" value="1"/>
</dbReference>